<keyword evidence="1" id="KW-0732">Signal</keyword>
<evidence type="ECO:0000313" key="3">
    <source>
        <dbReference type="Proteomes" id="UP000812440"/>
    </source>
</evidence>
<reference evidence="2" key="1">
    <citation type="thesis" date="2020" institute="ProQuest LLC" country="789 East Eisenhower Parkway, Ann Arbor, MI, USA">
        <title>Comparative Genomics and Chromosome Evolution.</title>
        <authorList>
            <person name="Mudd A.B."/>
        </authorList>
    </citation>
    <scope>NUCLEOTIDE SEQUENCE</scope>
    <source>
        <strain evidence="2">Female2</strain>
        <tissue evidence="2">Blood</tissue>
    </source>
</reference>
<gene>
    <name evidence="2" type="ORF">GDO86_011616</name>
</gene>
<protein>
    <submittedName>
        <fullName evidence="2">Uncharacterized protein</fullName>
    </submittedName>
</protein>
<proteinExistence type="predicted"/>
<keyword evidence="3" id="KW-1185">Reference proteome</keyword>
<evidence type="ECO:0000313" key="2">
    <source>
        <dbReference type="EMBL" id="KAG8442874.1"/>
    </source>
</evidence>
<feature type="chain" id="PRO_5035771393" evidence="1">
    <location>
        <begin position="19"/>
        <end position="37"/>
    </location>
</feature>
<feature type="signal peptide" evidence="1">
    <location>
        <begin position="1"/>
        <end position="18"/>
    </location>
</feature>
<sequence length="37" mass="4410">MIGLLLLLLLLCFNEWNRLKENRMTTVNTRDQEFCPA</sequence>
<organism evidence="2 3">
    <name type="scientific">Hymenochirus boettgeri</name>
    <name type="common">Congo dwarf clawed frog</name>
    <dbReference type="NCBI Taxonomy" id="247094"/>
    <lineage>
        <taxon>Eukaryota</taxon>
        <taxon>Metazoa</taxon>
        <taxon>Chordata</taxon>
        <taxon>Craniata</taxon>
        <taxon>Vertebrata</taxon>
        <taxon>Euteleostomi</taxon>
        <taxon>Amphibia</taxon>
        <taxon>Batrachia</taxon>
        <taxon>Anura</taxon>
        <taxon>Pipoidea</taxon>
        <taxon>Pipidae</taxon>
        <taxon>Pipinae</taxon>
        <taxon>Hymenochirus</taxon>
    </lineage>
</organism>
<name>A0A8T2JH92_9PIPI</name>
<dbReference type="AlphaFoldDB" id="A0A8T2JH92"/>
<evidence type="ECO:0000256" key="1">
    <source>
        <dbReference type="SAM" id="SignalP"/>
    </source>
</evidence>
<dbReference type="EMBL" id="JAACNH010000005">
    <property type="protein sequence ID" value="KAG8442874.1"/>
    <property type="molecule type" value="Genomic_DNA"/>
</dbReference>
<accession>A0A8T2JH92</accession>
<comment type="caution">
    <text evidence="2">The sequence shown here is derived from an EMBL/GenBank/DDBJ whole genome shotgun (WGS) entry which is preliminary data.</text>
</comment>
<dbReference type="Proteomes" id="UP000812440">
    <property type="component" value="Chromosome 6"/>
</dbReference>